<evidence type="ECO:0000313" key="3">
    <source>
        <dbReference type="Proteomes" id="UP000309117"/>
    </source>
</evidence>
<protein>
    <submittedName>
        <fullName evidence="2">DUF1828 domain-containing protein</fullName>
    </submittedName>
</protein>
<evidence type="ECO:0000259" key="1">
    <source>
        <dbReference type="Pfam" id="PF08861"/>
    </source>
</evidence>
<proteinExistence type="predicted"/>
<reference evidence="2 3" key="1">
    <citation type="submission" date="2019-04" db="EMBL/GenBank/DDBJ databases">
        <title>Microbes associate with the intestines of laboratory mice.</title>
        <authorList>
            <person name="Navarre W."/>
            <person name="Wong E."/>
            <person name="Huang K."/>
            <person name="Tropini C."/>
            <person name="Ng K."/>
            <person name="Yu B."/>
        </authorList>
    </citation>
    <scope>NUCLEOTIDE SEQUENCE [LARGE SCALE GENOMIC DNA]</scope>
    <source>
        <strain evidence="2 3">NM61_E11</strain>
    </source>
</reference>
<comment type="caution">
    <text evidence="2">The sequence shown here is derived from an EMBL/GenBank/DDBJ whole genome shotgun (WGS) entry which is preliminary data.</text>
</comment>
<dbReference type="InterPro" id="IPR014960">
    <property type="entry name" value="DUF1828"/>
</dbReference>
<evidence type="ECO:0000313" key="2">
    <source>
        <dbReference type="EMBL" id="TGY17765.1"/>
    </source>
</evidence>
<name>A0A4S2BTV7_9LACO</name>
<dbReference type="Proteomes" id="UP000309117">
    <property type="component" value="Unassembled WGS sequence"/>
</dbReference>
<sequence>MDNFIKNGIGEWVSAHTQVEQVGNNTWSIATTQIDAYGDTVYCFVEKTGDLYKIGDDSHILFKLDPGETDRELYQTGMEVALGAGFDFDDDTCEISVTTDKENLAQAIIRLAQLQVAISYLG</sequence>
<accession>A0A4S2BTV7</accession>
<dbReference type="RefSeq" id="WP_004042836.1">
    <property type="nucleotide sequence ID" value="NZ_AQFR02000003.1"/>
</dbReference>
<dbReference type="AlphaFoldDB" id="A0A4S2BTV7"/>
<gene>
    <name evidence="2" type="ORF">E5351_01245</name>
</gene>
<organism evidence="2 3">
    <name type="scientific">Lactobacillus intestinalis</name>
    <dbReference type="NCBI Taxonomy" id="151781"/>
    <lineage>
        <taxon>Bacteria</taxon>
        <taxon>Bacillati</taxon>
        <taxon>Bacillota</taxon>
        <taxon>Bacilli</taxon>
        <taxon>Lactobacillales</taxon>
        <taxon>Lactobacillaceae</taxon>
        <taxon>Lactobacillus</taxon>
    </lineage>
</organism>
<feature type="domain" description="DUF1828" evidence="1">
    <location>
        <begin position="31"/>
        <end position="118"/>
    </location>
</feature>
<dbReference type="EMBL" id="SRYV01000001">
    <property type="protein sequence ID" value="TGY17765.1"/>
    <property type="molecule type" value="Genomic_DNA"/>
</dbReference>
<dbReference type="Pfam" id="PF08861">
    <property type="entry name" value="DUF1828"/>
    <property type="match status" value="1"/>
</dbReference>